<protein>
    <submittedName>
        <fullName evidence="1">Uncharacterized protein</fullName>
    </submittedName>
</protein>
<reference evidence="2" key="1">
    <citation type="journal article" date="2023" name="Front. Plant Sci.">
        <title>Chromosomal-level genome assembly of Melastoma candidum provides insights into trichome evolution.</title>
        <authorList>
            <person name="Zhong Y."/>
            <person name="Wu W."/>
            <person name="Sun C."/>
            <person name="Zou P."/>
            <person name="Liu Y."/>
            <person name="Dai S."/>
            <person name="Zhou R."/>
        </authorList>
    </citation>
    <scope>NUCLEOTIDE SEQUENCE [LARGE SCALE GENOMIC DNA]</scope>
</reference>
<name>A0ACB9LHZ3_9MYRT</name>
<proteinExistence type="predicted"/>
<evidence type="ECO:0000313" key="2">
    <source>
        <dbReference type="Proteomes" id="UP001057402"/>
    </source>
</evidence>
<organism evidence="1 2">
    <name type="scientific">Melastoma candidum</name>
    <dbReference type="NCBI Taxonomy" id="119954"/>
    <lineage>
        <taxon>Eukaryota</taxon>
        <taxon>Viridiplantae</taxon>
        <taxon>Streptophyta</taxon>
        <taxon>Embryophyta</taxon>
        <taxon>Tracheophyta</taxon>
        <taxon>Spermatophyta</taxon>
        <taxon>Magnoliopsida</taxon>
        <taxon>eudicotyledons</taxon>
        <taxon>Gunneridae</taxon>
        <taxon>Pentapetalae</taxon>
        <taxon>rosids</taxon>
        <taxon>malvids</taxon>
        <taxon>Myrtales</taxon>
        <taxon>Melastomataceae</taxon>
        <taxon>Melastomatoideae</taxon>
        <taxon>Melastomateae</taxon>
        <taxon>Melastoma</taxon>
    </lineage>
</organism>
<comment type="caution">
    <text evidence="1">The sequence shown here is derived from an EMBL/GenBank/DDBJ whole genome shotgun (WGS) entry which is preliminary data.</text>
</comment>
<keyword evidence="2" id="KW-1185">Reference proteome</keyword>
<dbReference type="EMBL" id="CM042890">
    <property type="protein sequence ID" value="KAI4311125.1"/>
    <property type="molecule type" value="Genomic_DNA"/>
</dbReference>
<sequence>MSNPGFGKESGPIRRPDALPSFGPPPSLQPLRGPPPPMLNPAPTPTPYISPPKSITSQIPTLTIWELENIVEARDISMTQAVGLIRDWLSRQRLKFEKLFLCGCIKHAGLQGRMEEVERIDRVICNPILKKDGGEEADITIVMEIVKFVLQHPICAVILITTH</sequence>
<gene>
    <name evidence="1" type="ORF">MLD38_036045</name>
</gene>
<dbReference type="Proteomes" id="UP001057402">
    <property type="component" value="Chromosome 11"/>
</dbReference>
<evidence type="ECO:0000313" key="1">
    <source>
        <dbReference type="EMBL" id="KAI4311125.1"/>
    </source>
</evidence>
<accession>A0ACB9LHZ3</accession>